<protein>
    <submittedName>
        <fullName evidence="2">Uncharacterized protein</fullName>
    </submittedName>
</protein>
<dbReference type="EMBL" id="ASPP01009893">
    <property type="protein sequence ID" value="ETO23501.1"/>
    <property type="molecule type" value="Genomic_DNA"/>
</dbReference>
<evidence type="ECO:0000256" key="1">
    <source>
        <dbReference type="SAM" id="MobiDB-lite"/>
    </source>
</evidence>
<dbReference type="AlphaFoldDB" id="X6NBW7"/>
<feature type="region of interest" description="Disordered" evidence="1">
    <location>
        <begin position="113"/>
        <end position="132"/>
    </location>
</feature>
<sequence length="132" mass="16017">MNTRAPQKYDTNKKGLLGKKKYYKRNKHKKKRHRRTSGRFTQILTKNQNQNEKKEKKNGKLSLIYLDNSQQKSTLFFSRFQKCLFFLILSSQWTTSKTHFCTLKKETIEITKKERKQKERKEKEKKKSIINK</sequence>
<evidence type="ECO:0000313" key="2">
    <source>
        <dbReference type="EMBL" id="ETO23501.1"/>
    </source>
</evidence>
<gene>
    <name evidence="2" type="ORF">RFI_13679</name>
</gene>
<evidence type="ECO:0000313" key="3">
    <source>
        <dbReference type="Proteomes" id="UP000023152"/>
    </source>
</evidence>
<keyword evidence="3" id="KW-1185">Reference proteome</keyword>
<comment type="caution">
    <text evidence="2">The sequence shown here is derived from an EMBL/GenBank/DDBJ whole genome shotgun (WGS) entry which is preliminary data.</text>
</comment>
<feature type="compositionally biased region" description="Basic residues" evidence="1">
    <location>
        <begin position="16"/>
        <end position="37"/>
    </location>
</feature>
<accession>X6NBW7</accession>
<name>X6NBW7_RETFI</name>
<feature type="region of interest" description="Disordered" evidence="1">
    <location>
        <begin position="1"/>
        <end position="39"/>
    </location>
</feature>
<organism evidence="2 3">
    <name type="scientific">Reticulomyxa filosa</name>
    <dbReference type="NCBI Taxonomy" id="46433"/>
    <lineage>
        <taxon>Eukaryota</taxon>
        <taxon>Sar</taxon>
        <taxon>Rhizaria</taxon>
        <taxon>Retaria</taxon>
        <taxon>Foraminifera</taxon>
        <taxon>Monothalamids</taxon>
        <taxon>Reticulomyxidae</taxon>
        <taxon>Reticulomyxa</taxon>
    </lineage>
</organism>
<reference evidence="2 3" key="1">
    <citation type="journal article" date="2013" name="Curr. Biol.">
        <title>The Genome of the Foraminiferan Reticulomyxa filosa.</title>
        <authorList>
            <person name="Glockner G."/>
            <person name="Hulsmann N."/>
            <person name="Schleicher M."/>
            <person name="Noegel A.A."/>
            <person name="Eichinger L."/>
            <person name="Gallinger C."/>
            <person name="Pawlowski J."/>
            <person name="Sierra R."/>
            <person name="Euteneuer U."/>
            <person name="Pillet L."/>
            <person name="Moustafa A."/>
            <person name="Platzer M."/>
            <person name="Groth M."/>
            <person name="Szafranski K."/>
            <person name="Schliwa M."/>
        </authorList>
    </citation>
    <scope>NUCLEOTIDE SEQUENCE [LARGE SCALE GENOMIC DNA]</scope>
</reference>
<proteinExistence type="predicted"/>
<dbReference type="Proteomes" id="UP000023152">
    <property type="component" value="Unassembled WGS sequence"/>
</dbReference>